<comment type="caution">
    <text evidence="2">The sequence shown here is derived from an EMBL/GenBank/DDBJ whole genome shotgun (WGS) entry which is preliminary data.</text>
</comment>
<dbReference type="Proteomes" id="UP000245829">
    <property type="component" value="Unassembled WGS sequence"/>
</dbReference>
<protein>
    <submittedName>
        <fullName evidence="2">Uncharacterized protein</fullName>
    </submittedName>
</protein>
<reference evidence="2 3" key="1">
    <citation type="submission" date="2018-05" db="EMBL/GenBank/DDBJ databases">
        <title>genome sequencing of Nitrosopumilus sp. NM25.</title>
        <authorList>
            <person name="Mori K."/>
            <person name="Nakagawa T."/>
        </authorList>
    </citation>
    <scope>NUCLEOTIDE SEQUENCE [LARGE SCALE GENOMIC DNA]</scope>
    <source>
        <strain evidence="2 3">NM25</strain>
    </source>
</reference>
<dbReference type="AlphaFoldDB" id="A0A2S2KS47"/>
<evidence type="ECO:0000313" key="2">
    <source>
        <dbReference type="EMBL" id="GBH34492.1"/>
    </source>
</evidence>
<feature type="compositionally biased region" description="Basic residues" evidence="1">
    <location>
        <begin position="38"/>
        <end position="47"/>
    </location>
</feature>
<proteinExistence type="predicted"/>
<sequence length="47" mass="5717">MDYSNPNAEEDGVESRFDKLYPEYDYSLKSSSKEKDQRKKKRMKTMY</sequence>
<dbReference type="EMBL" id="BGKI01000007">
    <property type="protein sequence ID" value="GBH34492.1"/>
    <property type="molecule type" value="Genomic_DNA"/>
</dbReference>
<dbReference type="GeneID" id="76209217"/>
<name>A0A2S2KS47_9ARCH</name>
<accession>A0A2S2KS47</accession>
<evidence type="ECO:0000313" key="3">
    <source>
        <dbReference type="Proteomes" id="UP000245829"/>
    </source>
</evidence>
<feature type="region of interest" description="Disordered" evidence="1">
    <location>
        <begin position="26"/>
        <end position="47"/>
    </location>
</feature>
<gene>
    <name evidence="2" type="ORF">NZNM25_12830</name>
</gene>
<dbReference type="RefSeq" id="WP_200829082.1">
    <property type="nucleotide sequence ID" value="NZ_AP026695.1"/>
</dbReference>
<keyword evidence="3" id="KW-1185">Reference proteome</keyword>
<organism evidence="2 3">
    <name type="scientific">Nitrosopumilus zosterae</name>
    <dbReference type="NCBI Taxonomy" id="718286"/>
    <lineage>
        <taxon>Archaea</taxon>
        <taxon>Nitrososphaerota</taxon>
        <taxon>Nitrososphaeria</taxon>
        <taxon>Nitrosopumilales</taxon>
        <taxon>Nitrosopumilaceae</taxon>
        <taxon>Nitrosopumilus</taxon>
    </lineage>
</organism>
<evidence type="ECO:0000256" key="1">
    <source>
        <dbReference type="SAM" id="MobiDB-lite"/>
    </source>
</evidence>